<organism evidence="5 6">
    <name type="scientific">Sistotremastrum niveocremeum HHB9708</name>
    <dbReference type="NCBI Taxonomy" id="1314777"/>
    <lineage>
        <taxon>Eukaryota</taxon>
        <taxon>Fungi</taxon>
        <taxon>Dikarya</taxon>
        <taxon>Basidiomycota</taxon>
        <taxon>Agaricomycotina</taxon>
        <taxon>Agaricomycetes</taxon>
        <taxon>Sistotremastrales</taxon>
        <taxon>Sistotremastraceae</taxon>
        <taxon>Sertulicium</taxon>
        <taxon>Sertulicium niveocremeum</taxon>
    </lineage>
</organism>
<proteinExistence type="inferred from homology"/>
<protein>
    <recommendedName>
        <fullName evidence="3">Elongin-C</fullName>
    </recommendedName>
</protein>
<dbReference type="GO" id="GO:0005634">
    <property type="term" value="C:nucleus"/>
    <property type="evidence" value="ECO:0007669"/>
    <property type="project" value="UniProtKB-SubCell"/>
</dbReference>
<evidence type="ECO:0000256" key="4">
    <source>
        <dbReference type="ARBA" id="ARBA00023242"/>
    </source>
</evidence>
<accession>A0A164R2Y6</accession>
<name>A0A164R2Y6_9AGAM</name>
<dbReference type="AlphaFoldDB" id="A0A164R2Y6"/>
<keyword evidence="4" id="KW-0539">Nucleus</keyword>
<dbReference type="STRING" id="1314777.A0A164R2Y6"/>
<dbReference type="Proteomes" id="UP000076722">
    <property type="component" value="Unassembled WGS sequence"/>
</dbReference>
<evidence type="ECO:0000313" key="5">
    <source>
        <dbReference type="EMBL" id="KZS90205.1"/>
    </source>
</evidence>
<dbReference type="InterPro" id="IPR039948">
    <property type="entry name" value="ELC1"/>
</dbReference>
<dbReference type="GO" id="GO:0006511">
    <property type="term" value="P:ubiquitin-dependent protein catabolic process"/>
    <property type="evidence" value="ECO:0007669"/>
    <property type="project" value="InterPro"/>
</dbReference>
<evidence type="ECO:0000256" key="1">
    <source>
        <dbReference type="ARBA" id="ARBA00004123"/>
    </source>
</evidence>
<dbReference type="InterPro" id="IPR011333">
    <property type="entry name" value="SKP1/BTB/POZ_sf"/>
</dbReference>
<gene>
    <name evidence="5" type="ORF">SISNIDRAFT_211990</name>
</gene>
<dbReference type="Gene3D" id="3.30.710.10">
    <property type="entry name" value="Potassium Channel Kv1.1, Chain A"/>
    <property type="match status" value="1"/>
</dbReference>
<keyword evidence="6" id="KW-1185">Reference proteome</keyword>
<dbReference type="FunFam" id="3.30.710.10:FF:000035">
    <property type="entry name" value="Elongin C transcription elongation factor"/>
    <property type="match status" value="1"/>
</dbReference>
<reference evidence="5 6" key="1">
    <citation type="journal article" date="2016" name="Mol. Biol. Evol.">
        <title>Comparative Genomics of Early-Diverging Mushroom-Forming Fungi Provides Insights into the Origins of Lignocellulose Decay Capabilities.</title>
        <authorList>
            <person name="Nagy L.G."/>
            <person name="Riley R."/>
            <person name="Tritt A."/>
            <person name="Adam C."/>
            <person name="Daum C."/>
            <person name="Floudas D."/>
            <person name="Sun H."/>
            <person name="Yadav J.S."/>
            <person name="Pangilinan J."/>
            <person name="Larsson K.H."/>
            <person name="Matsuura K."/>
            <person name="Barry K."/>
            <person name="Labutti K."/>
            <person name="Kuo R."/>
            <person name="Ohm R.A."/>
            <person name="Bhattacharya S.S."/>
            <person name="Shirouzu T."/>
            <person name="Yoshinaga Y."/>
            <person name="Martin F.M."/>
            <person name="Grigoriev I.V."/>
            <person name="Hibbett D.S."/>
        </authorList>
    </citation>
    <scope>NUCLEOTIDE SEQUENCE [LARGE SCALE GENOMIC DNA]</scope>
    <source>
        <strain evidence="5 6">HHB9708</strain>
    </source>
</reference>
<dbReference type="PANTHER" id="PTHR20648">
    <property type="entry name" value="ELONGIN-C"/>
    <property type="match status" value="1"/>
</dbReference>
<dbReference type="SMART" id="SM00512">
    <property type="entry name" value="Skp1"/>
    <property type="match status" value="1"/>
</dbReference>
<comment type="subcellular location">
    <subcellularLocation>
        <location evidence="1">Nucleus</location>
    </subcellularLocation>
</comment>
<dbReference type="CDD" id="cd18321">
    <property type="entry name" value="BTB_POZ_EloC"/>
    <property type="match status" value="1"/>
</dbReference>
<evidence type="ECO:0000256" key="2">
    <source>
        <dbReference type="ARBA" id="ARBA00009993"/>
    </source>
</evidence>
<evidence type="ECO:0000256" key="3">
    <source>
        <dbReference type="ARBA" id="ARBA00021347"/>
    </source>
</evidence>
<comment type="similarity">
    <text evidence="2">Belongs to the SKP1 family.</text>
</comment>
<dbReference type="InterPro" id="IPR001232">
    <property type="entry name" value="SKP1-like"/>
</dbReference>
<dbReference type="SUPFAM" id="SSF54695">
    <property type="entry name" value="POZ domain"/>
    <property type="match status" value="1"/>
</dbReference>
<dbReference type="EMBL" id="KV419423">
    <property type="protein sequence ID" value="KZS90205.1"/>
    <property type="molecule type" value="Genomic_DNA"/>
</dbReference>
<sequence>MADKSESEWVRVLSEDGWTFIVPRKVAVASGTLKNTLSTGFAEAEAATCHVPHRGAIVEKVMEYLSYKTLYESAGPKEDIPEFSERIQPELALELLMAADYLESRSDYPFARFSTVLQWFLLHSCLLVPFGFVRTYQCTVWILICLGCAT</sequence>
<evidence type="ECO:0000313" key="6">
    <source>
        <dbReference type="Proteomes" id="UP000076722"/>
    </source>
</evidence>
<dbReference type="OrthoDB" id="249087at2759"/>